<organism evidence="2 3">
    <name type="scientific">Mycetocola zhadangensis</name>
    <dbReference type="NCBI Taxonomy" id="1164595"/>
    <lineage>
        <taxon>Bacteria</taxon>
        <taxon>Bacillati</taxon>
        <taxon>Actinomycetota</taxon>
        <taxon>Actinomycetes</taxon>
        <taxon>Micrococcales</taxon>
        <taxon>Microbacteriaceae</taxon>
        <taxon>Mycetocola</taxon>
    </lineage>
</organism>
<keyword evidence="1" id="KW-0812">Transmembrane</keyword>
<sequence length="142" mass="15320">MSSEEKSAWVMLVVSLAGYATYLVIVAAQAASVSLMETAWVTAMLWTIGGGIVAGMLLNIVLGIFSPKDAGRKDQRDREITRFGDSIGQSFVIIGGVAALILAMLEAPYFWIANVIYLAFVLSAFLGSIARVIAYRRGLPTW</sequence>
<reference evidence="2 3" key="1">
    <citation type="submission" date="2018-10" db="EMBL/GenBank/DDBJ databases">
        <authorList>
            <person name="Li J."/>
        </authorList>
    </citation>
    <scope>NUCLEOTIDE SEQUENCE [LARGE SCALE GENOMIC DNA]</scope>
    <source>
        <strain evidence="2 3">ZD1-4</strain>
    </source>
</reference>
<gene>
    <name evidence="2" type="ORF">D9V28_07660</name>
</gene>
<name>A0A3L7J821_9MICO</name>
<evidence type="ECO:0000256" key="1">
    <source>
        <dbReference type="SAM" id="Phobius"/>
    </source>
</evidence>
<feature type="transmembrane region" description="Helical" evidence="1">
    <location>
        <begin position="7"/>
        <end position="31"/>
    </location>
</feature>
<evidence type="ECO:0000313" key="3">
    <source>
        <dbReference type="Proteomes" id="UP000282460"/>
    </source>
</evidence>
<dbReference type="RefSeq" id="WP_121659686.1">
    <property type="nucleotide sequence ID" value="NZ_BMEK01000002.1"/>
</dbReference>
<keyword evidence="3" id="KW-1185">Reference proteome</keyword>
<evidence type="ECO:0000313" key="2">
    <source>
        <dbReference type="EMBL" id="RLQ84642.1"/>
    </source>
</evidence>
<protein>
    <recommendedName>
        <fullName evidence="4">DUF2178 domain-containing protein</fullName>
    </recommendedName>
</protein>
<dbReference type="Proteomes" id="UP000282460">
    <property type="component" value="Unassembled WGS sequence"/>
</dbReference>
<proteinExistence type="predicted"/>
<keyword evidence="1" id="KW-1133">Transmembrane helix</keyword>
<evidence type="ECO:0008006" key="4">
    <source>
        <dbReference type="Google" id="ProtNLM"/>
    </source>
</evidence>
<dbReference type="EMBL" id="RCWJ01000002">
    <property type="protein sequence ID" value="RLQ84642.1"/>
    <property type="molecule type" value="Genomic_DNA"/>
</dbReference>
<dbReference type="OrthoDB" id="4559359at2"/>
<comment type="caution">
    <text evidence="2">The sequence shown here is derived from an EMBL/GenBank/DDBJ whole genome shotgun (WGS) entry which is preliminary data.</text>
</comment>
<keyword evidence="1" id="KW-0472">Membrane</keyword>
<accession>A0A3L7J821</accession>
<feature type="transmembrane region" description="Helical" evidence="1">
    <location>
        <begin position="111"/>
        <end position="134"/>
    </location>
</feature>
<dbReference type="AlphaFoldDB" id="A0A3L7J821"/>
<feature type="transmembrane region" description="Helical" evidence="1">
    <location>
        <begin position="43"/>
        <end position="65"/>
    </location>
</feature>
<feature type="transmembrane region" description="Helical" evidence="1">
    <location>
        <begin position="86"/>
        <end position="105"/>
    </location>
</feature>